<dbReference type="Pfam" id="PF09553">
    <property type="entry name" value="RE_Eco47II"/>
    <property type="match status" value="1"/>
</dbReference>
<proteinExistence type="predicted"/>
<evidence type="ECO:0000313" key="2">
    <source>
        <dbReference type="Proteomes" id="UP000003571"/>
    </source>
</evidence>
<dbReference type="STRING" id="907348.TresaDRAFT_1563"/>
<protein>
    <submittedName>
        <fullName evidence="1">Restriction endonuclease, type II, Eco47II</fullName>
    </submittedName>
</protein>
<keyword evidence="1" id="KW-0255">Endonuclease</keyword>
<dbReference type="InterPro" id="IPR019057">
    <property type="entry name" value="Restrct_endonuc_II_Eco47II"/>
</dbReference>
<accession>H7EJD8</accession>
<dbReference type="Proteomes" id="UP000003571">
    <property type="component" value="Unassembled WGS sequence"/>
</dbReference>
<evidence type="ECO:0000313" key="1">
    <source>
        <dbReference type="EMBL" id="EIC02299.1"/>
    </source>
</evidence>
<reference evidence="1 2" key="1">
    <citation type="submission" date="2011-09" db="EMBL/GenBank/DDBJ databases">
        <title>The draft genome of Treponema saccharophilum DSM 2985.</title>
        <authorList>
            <consortium name="US DOE Joint Genome Institute (JGI-PGF)"/>
            <person name="Lucas S."/>
            <person name="Copeland A."/>
            <person name="Lapidus A."/>
            <person name="Glavina del Rio T."/>
            <person name="Dalin E."/>
            <person name="Tice H."/>
            <person name="Bruce D."/>
            <person name="Goodwin L."/>
            <person name="Pitluck S."/>
            <person name="Peters L."/>
            <person name="Kyrpides N."/>
            <person name="Mavromatis K."/>
            <person name="Ivanova N."/>
            <person name="Markowitz V."/>
            <person name="Cheng J.-F."/>
            <person name="Hugenholtz P."/>
            <person name="Woyke T."/>
            <person name="Wu D."/>
            <person name="Gronow S."/>
            <person name="Wellnitz S."/>
            <person name="Brambilla E."/>
            <person name="Klenk H.-P."/>
            <person name="Eisen J.A."/>
        </authorList>
    </citation>
    <scope>NUCLEOTIDE SEQUENCE [LARGE SCALE GENOMIC DNA]</scope>
    <source>
        <strain evidence="1 2">DSM 2985</strain>
    </source>
</reference>
<dbReference type="GO" id="GO:0009307">
    <property type="term" value="P:DNA restriction-modification system"/>
    <property type="evidence" value="ECO:0007669"/>
    <property type="project" value="InterPro"/>
</dbReference>
<dbReference type="AlphaFoldDB" id="H7EJD8"/>
<dbReference type="PATRIC" id="fig|907348.3.peg.1023"/>
<keyword evidence="2" id="KW-1185">Reference proteome</keyword>
<sequence>MEKYRYHIDLAEFNKNPIDPIKLTFDSKVCNQIIQQTIEAECIRRIGKTNTNHIGCFHQNMFKLAGNGWEVPKNGADGAFYVASHKKHIFCELKNKRNTMNSASSQKTYIEMQSKILEDDKAVCYEAEAIAAKYKDIPRAKNKWEEK</sequence>
<dbReference type="eggNOG" id="ENOG502Z7MS">
    <property type="taxonomic scope" value="Bacteria"/>
</dbReference>
<comment type="caution">
    <text evidence="1">The sequence shown here is derived from an EMBL/GenBank/DDBJ whole genome shotgun (WGS) entry which is preliminary data.</text>
</comment>
<dbReference type="GO" id="GO:0003677">
    <property type="term" value="F:DNA binding"/>
    <property type="evidence" value="ECO:0007669"/>
    <property type="project" value="InterPro"/>
</dbReference>
<dbReference type="GO" id="GO:0009036">
    <property type="term" value="F:type II site-specific deoxyribonuclease activity"/>
    <property type="evidence" value="ECO:0007669"/>
    <property type="project" value="InterPro"/>
</dbReference>
<gene>
    <name evidence="1" type="ORF">TresaDRAFT_1563</name>
</gene>
<organism evidence="1 2">
    <name type="scientific">Treponema saccharophilum DSM 2985</name>
    <dbReference type="NCBI Taxonomy" id="907348"/>
    <lineage>
        <taxon>Bacteria</taxon>
        <taxon>Pseudomonadati</taxon>
        <taxon>Spirochaetota</taxon>
        <taxon>Spirochaetia</taxon>
        <taxon>Spirochaetales</taxon>
        <taxon>Treponemataceae</taxon>
        <taxon>Treponema</taxon>
    </lineage>
</organism>
<name>H7EJD8_9SPIR</name>
<keyword evidence="1" id="KW-0378">Hydrolase</keyword>
<dbReference type="EMBL" id="AGRW01000041">
    <property type="protein sequence ID" value="EIC02299.1"/>
    <property type="molecule type" value="Genomic_DNA"/>
</dbReference>
<keyword evidence="1" id="KW-0540">Nuclease</keyword>